<evidence type="ECO:0000313" key="9">
    <source>
        <dbReference type="Proteomes" id="UP000256321"/>
    </source>
</evidence>
<feature type="domain" description="RNA polymerase sigma-70 region 2" evidence="5">
    <location>
        <begin position="25"/>
        <end position="88"/>
    </location>
</feature>
<name>A0A3D8HF12_9BACT</name>
<dbReference type="EMBL" id="QREV01000016">
    <property type="protein sequence ID" value="RDU49526.1"/>
    <property type="molecule type" value="Genomic_DNA"/>
</dbReference>
<evidence type="ECO:0000256" key="4">
    <source>
        <dbReference type="ARBA" id="ARBA00023163"/>
    </source>
</evidence>
<keyword evidence="10" id="KW-1185">Reference proteome</keyword>
<evidence type="ECO:0000313" key="10">
    <source>
        <dbReference type="Proteomes" id="UP000629596"/>
    </source>
</evidence>
<accession>A0A3D8HF12</accession>
<keyword evidence="2" id="KW-0805">Transcription regulation</keyword>
<evidence type="ECO:0000256" key="1">
    <source>
        <dbReference type="ARBA" id="ARBA00010641"/>
    </source>
</evidence>
<dbReference type="PANTHER" id="PTHR43133">
    <property type="entry name" value="RNA POLYMERASE ECF-TYPE SIGMA FACTO"/>
    <property type="match status" value="1"/>
</dbReference>
<dbReference type="GO" id="GO:0006352">
    <property type="term" value="P:DNA-templated transcription initiation"/>
    <property type="evidence" value="ECO:0007669"/>
    <property type="project" value="InterPro"/>
</dbReference>
<dbReference type="InterPro" id="IPR014327">
    <property type="entry name" value="RNA_pol_sigma70_bacteroid"/>
</dbReference>
<evidence type="ECO:0000259" key="5">
    <source>
        <dbReference type="Pfam" id="PF04542"/>
    </source>
</evidence>
<dbReference type="Proteomes" id="UP000629596">
    <property type="component" value="Unassembled WGS sequence"/>
</dbReference>
<dbReference type="InterPro" id="IPR013325">
    <property type="entry name" value="RNA_pol_sigma_r2"/>
</dbReference>
<keyword evidence="4" id="KW-0804">Transcription</keyword>
<dbReference type="Gene3D" id="1.10.1740.10">
    <property type="match status" value="1"/>
</dbReference>
<comment type="similarity">
    <text evidence="1">Belongs to the sigma-70 factor family. ECF subfamily.</text>
</comment>
<dbReference type="InterPro" id="IPR039425">
    <property type="entry name" value="RNA_pol_sigma-70-like"/>
</dbReference>
<dbReference type="NCBIfam" id="TIGR02937">
    <property type="entry name" value="sigma70-ECF"/>
    <property type="match status" value="1"/>
</dbReference>
<dbReference type="EMBL" id="JACRTI010000016">
    <property type="protein sequence ID" value="MBC8601834.1"/>
    <property type="molecule type" value="Genomic_DNA"/>
</dbReference>
<evidence type="ECO:0000259" key="6">
    <source>
        <dbReference type="Pfam" id="PF08281"/>
    </source>
</evidence>
<dbReference type="Proteomes" id="UP000256321">
    <property type="component" value="Unassembled WGS sequence"/>
</dbReference>
<evidence type="ECO:0000256" key="3">
    <source>
        <dbReference type="ARBA" id="ARBA00023082"/>
    </source>
</evidence>
<dbReference type="InterPro" id="IPR014284">
    <property type="entry name" value="RNA_pol_sigma-70_dom"/>
</dbReference>
<dbReference type="PANTHER" id="PTHR43133:SF46">
    <property type="entry name" value="RNA POLYMERASE SIGMA-70 FACTOR ECF SUBFAMILY"/>
    <property type="match status" value="1"/>
</dbReference>
<dbReference type="AlphaFoldDB" id="A0A3D8HF12"/>
<reference evidence="8 9" key="1">
    <citation type="submission" date="2018-07" db="EMBL/GenBank/DDBJ databases">
        <title>Parabacteroides acidifaciens nov. sp., isolated from human feces.</title>
        <authorList>
            <person name="Wang Y.J."/>
        </authorList>
    </citation>
    <scope>NUCLEOTIDE SEQUENCE [LARGE SCALE GENOMIC DNA]</scope>
    <source>
        <strain evidence="8 9">426-9</strain>
    </source>
</reference>
<dbReference type="RefSeq" id="WP_115499335.1">
    <property type="nucleotide sequence ID" value="NZ_JACRTI010000016.1"/>
</dbReference>
<dbReference type="InterPro" id="IPR013249">
    <property type="entry name" value="RNA_pol_sigma70_r4_t2"/>
</dbReference>
<keyword evidence="3" id="KW-0731">Sigma factor</keyword>
<dbReference type="Pfam" id="PF04542">
    <property type="entry name" value="Sigma70_r2"/>
    <property type="match status" value="1"/>
</dbReference>
<dbReference type="InterPro" id="IPR013324">
    <property type="entry name" value="RNA_pol_sigma_r3/r4-like"/>
</dbReference>
<feature type="domain" description="RNA polymerase sigma factor 70 region 4 type 2" evidence="6">
    <location>
        <begin position="122"/>
        <end position="170"/>
    </location>
</feature>
<dbReference type="SUPFAM" id="SSF88659">
    <property type="entry name" value="Sigma3 and sigma4 domains of RNA polymerase sigma factors"/>
    <property type="match status" value="1"/>
</dbReference>
<evidence type="ECO:0000256" key="2">
    <source>
        <dbReference type="ARBA" id="ARBA00023015"/>
    </source>
</evidence>
<dbReference type="Gene3D" id="1.10.10.10">
    <property type="entry name" value="Winged helix-like DNA-binding domain superfamily/Winged helix DNA-binding domain"/>
    <property type="match status" value="1"/>
</dbReference>
<proteinExistence type="inferred from homology"/>
<dbReference type="Pfam" id="PF08281">
    <property type="entry name" value="Sigma70_r4_2"/>
    <property type="match status" value="1"/>
</dbReference>
<evidence type="ECO:0000313" key="7">
    <source>
        <dbReference type="EMBL" id="MBC8601834.1"/>
    </source>
</evidence>
<gene>
    <name evidence="8" type="ORF">DWU89_09075</name>
    <name evidence="7" type="ORF">H8784_08870</name>
</gene>
<dbReference type="SUPFAM" id="SSF88946">
    <property type="entry name" value="Sigma2 domain of RNA polymerase sigma factors"/>
    <property type="match status" value="1"/>
</dbReference>
<dbReference type="InterPro" id="IPR007627">
    <property type="entry name" value="RNA_pol_sigma70_r2"/>
</dbReference>
<dbReference type="NCBIfam" id="TIGR02985">
    <property type="entry name" value="Sig70_bacteroi1"/>
    <property type="match status" value="1"/>
</dbReference>
<organism evidence="8 9">
    <name type="scientific">Parabacteroides acidifaciens</name>
    <dbReference type="NCBI Taxonomy" id="2290935"/>
    <lineage>
        <taxon>Bacteria</taxon>
        <taxon>Pseudomonadati</taxon>
        <taxon>Bacteroidota</taxon>
        <taxon>Bacteroidia</taxon>
        <taxon>Bacteroidales</taxon>
        <taxon>Tannerellaceae</taxon>
        <taxon>Parabacteroides</taxon>
    </lineage>
</organism>
<comment type="caution">
    <text evidence="8">The sequence shown here is derived from an EMBL/GenBank/DDBJ whole genome shotgun (WGS) entry which is preliminary data.</text>
</comment>
<dbReference type="GO" id="GO:0016987">
    <property type="term" value="F:sigma factor activity"/>
    <property type="evidence" value="ECO:0007669"/>
    <property type="project" value="UniProtKB-KW"/>
</dbReference>
<protein>
    <submittedName>
        <fullName evidence="8">RNA polymerase sigma-70 factor</fullName>
    </submittedName>
</protein>
<sequence>MKLPEEQNDLKKIAAGNVAAFERLFFRYQPRLVNFLIGLTHDKEASRDMAQDLFCSLWKDREKLKHVRSFSSYLFQMARFTVYDYFDRLIVSEKYTNEYLQEASPAESEEEALFVRELQSIINRTVDRMSPQRSKIYRMSREEGLSNDEIAMRLDISKRTVENHLTAALAILRKVLYLFFVMNI</sequence>
<dbReference type="InterPro" id="IPR036388">
    <property type="entry name" value="WH-like_DNA-bd_sf"/>
</dbReference>
<reference evidence="7 10" key="2">
    <citation type="submission" date="2020-08" db="EMBL/GenBank/DDBJ databases">
        <title>Genome public.</title>
        <authorList>
            <person name="Liu C."/>
            <person name="Sun Q."/>
        </authorList>
    </citation>
    <scope>NUCLEOTIDE SEQUENCE [LARGE SCALE GENOMIC DNA]</scope>
    <source>
        <strain evidence="7 10">426_9</strain>
    </source>
</reference>
<dbReference type="GO" id="GO:0003677">
    <property type="term" value="F:DNA binding"/>
    <property type="evidence" value="ECO:0007669"/>
    <property type="project" value="InterPro"/>
</dbReference>
<evidence type="ECO:0000313" key="8">
    <source>
        <dbReference type="EMBL" id="RDU49526.1"/>
    </source>
</evidence>